<reference evidence="1" key="1">
    <citation type="journal article" date="2010" name="PLoS Genet.">
        <title>The genome of a pathogenic rhodococcus: cooptive virulence underpinned by key gene acquisitions.</title>
        <authorList>
            <person name="Letek M."/>
            <person name="Gonzalez P."/>
            <person name="Macarthur I."/>
            <person name="Rodriguez H."/>
            <person name="Freeman T.C."/>
            <person name="Valero-Rello A."/>
            <person name="Blanco M."/>
            <person name="Buckley T."/>
            <person name="Cherevach I."/>
            <person name="Fahey R."/>
            <person name="Hapeshi A."/>
            <person name="Holdstock J."/>
            <person name="Leadon D."/>
            <person name="Navas J."/>
            <person name="Ocampo A."/>
            <person name="Quail M.A."/>
            <person name="Sanders M."/>
            <person name="Scortti M.M."/>
            <person name="Prescott J.F."/>
            <person name="Fogarty U."/>
            <person name="Meijer W.G."/>
            <person name="Parkhill J."/>
            <person name="Bentley S.D."/>
            <person name="Vazquez-Boland J.A."/>
        </authorList>
    </citation>
    <scope>NUCLEOTIDE SEQUENCE [LARGE SCALE GENOMIC DNA]</scope>
    <source>
        <strain evidence="1 2">103S</strain>
    </source>
</reference>
<gene>
    <name evidence="1" type="ordered locus">REQ_36130</name>
</gene>
<dbReference type="AlphaFoldDB" id="A0A3S5YAP5"/>
<proteinExistence type="predicted"/>
<sequence>MAFAGNVDELALLQTIRLKGQVTADVLAAQLGVALASAEAARDALLAQGKAEETGDGAFALTDAGVAELGDQLDAERVSIDEDSIAEIHERFLELDGPLRELVEGGPNVEALAALDRKAQDVLDDVSAFVPRLSRYQDLFAEALRKAQAGDAAWIAAPEIASYATVWGEIARELRGACGLDEDAAA</sequence>
<dbReference type="RefSeq" id="WP_013416907.1">
    <property type="nucleotide sequence ID" value="NC_014659.1"/>
</dbReference>
<name>A0A3S5YAP5_RHOH1</name>
<dbReference type="EMBL" id="FN563149">
    <property type="protein sequence ID" value="CBH49602.1"/>
    <property type="molecule type" value="Genomic_DNA"/>
</dbReference>
<accession>A0A3S5YAP5</accession>
<evidence type="ECO:0000313" key="1">
    <source>
        <dbReference type="EMBL" id="CBH49602.1"/>
    </source>
</evidence>
<evidence type="ECO:0000313" key="2">
    <source>
        <dbReference type="Proteomes" id="UP000006892"/>
    </source>
</evidence>
<organism evidence="1">
    <name type="scientific">Rhodococcus hoagii (strain 103S)</name>
    <name type="common">Rhodococcus equi</name>
    <dbReference type="NCBI Taxonomy" id="685727"/>
    <lineage>
        <taxon>Bacteria</taxon>
        <taxon>Bacillati</taxon>
        <taxon>Actinomycetota</taxon>
        <taxon>Actinomycetes</taxon>
        <taxon>Mycobacteriales</taxon>
        <taxon>Nocardiaceae</taxon>
        <taxon>Prescottella</taxon>
    </lineage>
</organism>
<protein>
    <submittedName>
        <fullName evidence="1">Uncharacterized protein</fullName>
    </submittedName>
</protein>
<dbReference type="KEGG" id="req:REQ_36130"/>
<dbReference type="Proteomes" id="UP001154400">
    <property type="component" value="Chromosome"/>
</dbReference>